<dbReference type="SUPFAM" id="SSF53955">
    <property type="entry name" value="Lysozyme-like"/>
    <property type="match status" value="1"/>
</dbReference>
<dbReference type="AlphaFoldDB" id="A0A560II21"/>
<dbReference type="Proteomes" id="UP000318050">
    <property type="component" value="Unassembled WGS sequence"/>
</dbReference>
<dbReference type="EMBL" id="VITT01000009">
    <property type="protein sequence ID" value="TWB58698.1"/>
    <property type="molecule type" value="Genomic_DNA"/>
</dbReference>
<evidence type="ECO:0000313" key="1">
    <source>
        <dbReference type="EMBL" id="TWB58698.1"/>
    </source>
</evidence>
<reference evidence="1 2" key="1">
    <citation type="submission" date="2019-06" db="EMBL/GenBank/DDBJ databases">
        <title>Genomic Encyclopedia of Type Strains, Phase IV (KMG-V): Genome sequencing to study the core and pangenomes of soil and plant-associated prokaryotes.</title>
        <authorList>
            <person name="Whitman W."/>
        </authorList>
    </citation>
    <scope>NUCLEOTIDE SEQUENCE [LARGE SCALE GENOMIC DNA]</scope>
    <source>
        <strain evidence="1 2">BR 11140</strain>
    </source>
</reference>
<organism evidence="1 2">
    <name type="scientific">Nitrospirillum amazonense</name>
    <dbReference type="NCBI Taxonomy" id="28077"/>
    <lineage>
        <taxon>Bacteria</taxon>
        <taxon>Pseudomonadati</taxon>
        <taxon>Pseudomonadota</taxon>
        <taxon>Alphaproteobacteria</taxon>
        <taxon>Rhodospirillales</taxon>
        <taxon>Azospirillaceae</taxon>
        <taxon>Nitrospirillum</taxon>
    </lineage>
</organism>
<dbReference type="InterPro" id="IPR023346">
    <property type="entry name" value="Lysozyme-like_dom_sf"/>
</dbReference>
<dbReference type="OrthoDB" id="7355818at2"/>
<accession>A0A560II21</accession>
<evidence type="ECO:0000313" key="2">
    <source>
        <dbReference type="Proteomes" id="UP000318050"/>
    </source>
</evidence>
<comment type="caution">
    <text evidence="1">The sequence shown here is derived from an EMBL/GenBank/DDBJ whole genome shotgun (WGS) entry which is preliminary data.</text>
</comment>
<evidence type="ECO:0008006" key="3">
    <source>
        <dbReference type="Google" id="ProtNLM"/>
    </source>
</evidence>
<protein>
    <recommendedName>
        <fullName evidence="3">Transglycosylase-like protein with SLT domain</fullName>
    </recommendedName>
</protein>
<gene>
    <name evidence="1" type="ORF">FBZ92_109191</name>
</gene>
<sequence length="165" mass="18085">MTSPDPFFVQLCTRAVRPALGVLALPADGAFGVNITLGTAAKESGGRFLAQWPTGPALGLWQMEPATHDDVWDNFLHYRPDLAARVSSLLVPGRDRTDQLVWNLQYAAAMCRLRYYRVAAPRPDGTDVNALADYWKAHYNTPEGAGKASEFVTAFKAHIGDPFHA</sequence>
<proteinExistence type="predicted"/>
<name>A0A560II21_9PROT</name>